<dbReference type="GO" id="GO:0030599">
    <property type="term" value="F:pectinesterase activity"/>
    <property type="evidence" value="ECO:0007669"/>
    <property type="project" value="UniProtKB-UniRule"/>
</dbReference>
<dbReference type="RefSeq" id="WP_121120583.1">
    <property type="nucleotide sequence ID" value="NZ_RBWS01000001.1"/>
</dbReference>
<dbReference type="EC" id="3.1.1.11" evidence="4"/>
<dbReference type="Gene3D" id="2.60.40.10">
    <property type="entry name" value="Immunoglobulins"/>
    <property type="match status" value="1"/>
</dbReference>
<dbReference type="SUPFAM" id="SSF49265">
    <property type="entry name" value="Fibronectin type III"/>
    <property type="match status" value="1"/>
</dbReference>
<dbReference type="EMBL" id="RBWS01000001">
    <property type="protein sequence ID" value="RKO73248.1"/>
    <property type="molecule type" value="Genomic_DNA"/>
</dbReference>
<dbReference type="InterPro" id="IPR013783">
    <property type="entry name" value="Ig-like_fold"/>
</dbReference>
<dbReference type="GO" id="GO:0045490">
    <property type="term" value="P:pectin catabolic process"/>
    <property type="evidence" value="ECO:0007669"/>
    <property type="project" value="UniProtKB-UniRule"/>
</dbReference>
<evidence type="ECO:0000313" key="6">
    <source>
        <dbReference type="EMBL" id="RKO73248.1"/>
    </source>
</evidence>
<dbReference type="InterPro" id="IPR000070">
    <property type="entry name" value="Pectinesterase_cat"/>
</dbReference>
<dbReference type="UniPathway" id="UPA00545">
    <property type="reaction ID" value="UER00823"/>
</dbReference>
<dbReference type="InterPro" id="IPR036116">
    <property type="entry name" value="FN3_sf"/>
</dbReference>
<proteinExistence type="inferred from homology"/>
<protein>
    <recommendedName>
        <fullName evidence="4">Pectinesterase</fullName>
        <ecNumber evidence="4">3.1.1.11</ecNumber>
    </recommendedName>
</protein>
<dbReference type="InterPro" id="IPR012334">
    <property type="entry name" value="Pectin_lyas_fold"/>
</dbReference>
<evidence type="ECO:0000256" key="3">
    <source>
        <dbReference type="ARBA" id="ARBA00023085"/>
    </source>
</evidence>
<keyword evidence="2 4" id="KW-0378">Hydrolase</keyword>
<dbReference type="GO" id="GO:0009279">
    <property type="term" value="C:cell outer membrane"/>
    <property type="evidence" value="ECO:0007669"/>
    <property type="project" value="TreeGrafter"/>
</dbReference>
<dbReference type="GO" id="GO:0042545">
    <property type="term" value="P:cell wall modification"/>
    <property type="evidence" value="ECO:0007669"/>
    <property type="project" value="UniProtKB-UniRule"/>
</dbReference>
<evidence type="ECO:0000256" key="2">
    <source>
        <dbReference type="ARBA" id="ARBA00022801"/>
    </source>
</evidence>
<dbReference type="PROSITE" id="PS00800">
    <property type="entry name" value="PECTINESTERASE_1"/>
    <property type="match status" value="1"/>
</dbReference>
<accession>A0A420W3S1</accession>
<dbReference type="OrthoDB" id="9804686at2"/>
<dbReference type="InterPro" id="IPR011050">
    <property type="entry name" value="Pectin_lyase_fold/virulence"/>
</dbReference>
<dbReference type="SUPFAM" id="SSF51126">
    <property type="entry name" value="Pectin lyase-like"/>
    <property type="match status" value="1"/>
</dbReference>
<evidence type="ECO:0000259" key="5">
    <source>
        <dbReference type="PROSITE" id="PS50853"/>
    </source>
</evidence>
<dbReference type="SMART" id="SM00060">
    <property type="entry name" value="FN3"/>
    <property type="match status" value="1"/>
</dbReference>
<comment type="similarity">
    <text evidence="1">Belongs to the pectinesterase family.</text>
</comment>
<organism evidence="6 7">
    <name type="scientific">Sphingobacterium puteale</name>
    <dbReference type="NCBI Taxonomy" id="2420510"/>
    <lineage>
        <taxon>Bacteria</taxon>
        <taxon>Pseudomonadati</taxon>
        <taxon>Bacteroidota</taxon>
        <taxon>Sphingobacteriia</taxon>
        <taxon>Sphingobacteriales</taxon>
        <taxon>Sphingobacteriaceae</taxon>
        <taxon>Sphingobacterium</taxon>
    </lineage>
</organism>
<dbReference type="Pfam" id="PF01095">
    <property type="entry name" value="Pectinesterase"/>
    <property type="match status" value="1"/>
</dbReference>
<evidence type="ECO:0000256" key="1">
    <source>
        <dbReference type="ARBA" id="ARBA00008891"/>
    </source>
</evidence>
<dbReference type="InterPro" id="IPR003961">
    <property type="entry name" value="FN3_dom"/>
</dbReference>
<dbReference type="PROSITE" id="PS50853">
    <property type="entry name" value="FN3"/>
    <property type="match status" value="1"/>
</dbReference>
<keyword evidence="7" id="KW-1185">Reference proteome</keyword>
<comment type="caution">
    <text evidence="6">The sequence shown here is derived from an EMBL/GenBank/DDBJ whole genome shotgun (WGS) entry which is preliminary data.</text>
</comment>
<name>A0A420W3S1_9SPHI</name>
<comment type="pathway">
    <text evidence="4">Glycan metabolism; pectin degradation; 2-dehydro-3-deoxy-D-gluconate from pectin: step 1/5.</text>
</comment>
<reference evidence="6 7" key="1">
    <citation type="submission" date="2018-10" db="EMBL/GenBank/DDBJ databases">
        <title>Sphingobacterium sp. M05W1-28.</title>
        <authorList>
            <person name="Cai H."/>
        </authorList>
    </citation>
    <scope>NUCLEOTIDE SEQUENCE [LARGE SCALE GENOMIC DNA]</scope>
    <source>
        <strain evidence="6 7">M05W1-28</strain>
    </source>
</reference>
<dbReference type="Proteomes" id="UP000282423">
    <property type="component" value="Unassembled WGS sequence"/>
</dbReference>
<dbReference type="PANTHER" id="PTHR31321">
    <property type="entry name" value="ACYL-COA THIOESTER HYDROLASE YBHC-RELATED"/>
    <property type="match status" value="1"/>
</dbReference>
<keyword evidence="3 4" id="KW-0063">Aspartyl esterase</keyword>
<comment type="catalytic activity">
    <reaction evidence="4">
        <text>[(1-&gt;4)-alpha-D-galacturonosyl methyl ester](n) + n H2O = [(1-&gt;4)-alpha-D-galacturonosyl](n) + n methanol + n H(+)</text>
        <dbReference type="Rhea" id="RHEA:22380"/>
        <dbReference type="Rhea" id="RHEA-COMP:14570"/>
        <dbReference type="Rhea" id="RHEA-COMP:14573"/>
        <dbReference type="ChEBI" id="CHEBI:15377"/>
        <dbReference type="ChEBI" id="CHEBI:15378"/>
        <dbReference type="ChEBI" id="CHEBI:17790"/>
        <dbReference type="ChEBI" id="CHEBI:140522"/>
        <dbReference type="ChEBI" id="CHEBI:140523"/>
        <dbReference type="EC" id="3.1.1.11"/>
    </reaction>
</comment>
<gene>
    <name evidence="6" type="ORF">D7322_00805</name>
</gene>
<dbReference type="Pfam" id="PF00041">
    <property type="entry name" value="fn3"/>
    <property type="match status" value="1"/>
</dbReference>
<dbReference type="InterPro" id="IPR018040">
    <property type="entry name" value="Pectinesterase_Tyr_AS"/>
</dbReference>
<dbReference type="AlphaFoldDB" id="A0A420W3S1"/>
<evidence type="ECO:0000256" key="4">
    <source>
        <dbReference type="RuleBase" id="RU000589"/>
    </source>
</evidence>
<feature type="domain" description="Fibronectin type-III" evidence="5">
    <location>
        <begin position="40"/>
        <end position="130"/>
    </location>
</feature>
<dbReference type="CDD" id="cd00063">
    <property type="entry name" value="FN3"/>
    <property type="match status" value="1"/>
</dbReference>
<dbReference type="PANTHER" id="PTHR31321:SF57">
    <property type="entry name" value="PECTINESTERASE 53-RELATED"/>
    <property type="match status" value="1"/>
</dbReference>
<sequence length="445" mass="49951">MKNQILHWINSAVYFNCILFLPSCKNEMLYNQQMLSELEGPQEIHIESQHNQAAVSWNPITGADGYFAELSIGPSFVSTLRQSDTIKNTKYTFEDLEANTAYTVRLRSINLTSPSLTSKKQVKTFTTAAMPKEDFVPDIVVAKDGTGDYLSVQEAIHAAPVNGAQPFYIYIKSGTYKEIIEIPQNKPLIHLIGEDKETTILTFDNYSGKTKPDGGTYGTADSRSVYIKGDQFVGERLTFANSAGMDAGQAVALYIDAPRSAFNDCKMLGYQDTWYGHNGTKSLLENCYIEGSVDFMFGGSTTVFSRCQVHSNRTGGYITAASTPDEQHYGYVFVDCKLTAANNVSEVWLGRPWRPYAKVVFMNTEMGKHIRPQGWHNWGNPENEKTAYYAEYKSRGEGAHINSRVSWSHQLTDAEAEQYTKEKVLDGWEPTFLPENARIVTKHKK</sequence>
<evidence type="ECO:0000313" key="7">
    <source>
        <dbReference type="Proteomes" id="UP000282423"/>
    </source>
</evidence>
<dbReference type="Gene3D" id="2.160.20.10">
    <property type="entry name" value="Single-stranded right-handed beta-helix, Pectin lyase-like"/>
    <property type="match status" value="1"/>
</dbReference>